<comment type="caution">
    <text evidence="1">The sequence shown here is derived from an EMBL/GenBank/DDBJ whole genome shotgun (WGS) entry which is preliminary data.</text>
</comment>
<sequence length="119" mass="12991">MASRGILFNSSHLWCLRTPLNVKFHVDIEGSGWVVYVGASCLEARGWLCRQPTLPHLLKMHSTTTHINTTFDQAEIGLGSFHTPVPSLPSGVRGRAGLLVGDWAGHLDVWSPAFGSAER</sequence>
<proteinExistence type="predicted"/>
<accession>A0ABV0S3L2</accession>
<evidence type="ECO:0000313" key="1">
    <source>
        <dbReference type="EMBL" id="MEQ2215140.1"/>
    </source>
</evidence>
<reference evidence="1 2" key="1">
    <citation type="submission" date="2021-06" db="EMBL/GenBank/DDBJ databases">
        <authorList>
            <person name="Palmer J.M."/>
        </authorList>
    </citation>
    <scope>NUCLEOTIDE SEQUENCE [LARGE SCALE GENOMIC DNA]</scope>
    <source>
        <strain evidence="1 2">XC_2019</strain>
        <tissue evidence="1">Muscle</tissue>
    </source>
</reference>
<organism evidence="1 2">
    <name type="scientific">Xenoophorus captivus</name>
    <dbReference type="NCBI Taxonomy" id="1517983"/>
    <lineage>
        <taxon>Eukaryota</taxon>
        <taxon>Metazoa</taxon>
        <taxon>Chordata</taxon>
        <taxon>Craniata</taxon>
        <taxon>Vertebrata</taxon>
        <taxon>Euteleostomi</taxon>
        <taxon>Actinopterygii</taxon>
        <taxon>Neopterygii</taxon>
        <taxon>Teleostei</taxon>
        <taxon>Neoteleostei</taxon>
        <taxon>Acanthomorphata</taxon>
        <taxon>Ovalentaria</taxon>
        <taxon>Atherinomorphae</taxon>
        <taxon>Cyprinodontiformes</taxon>
        <taxon>Goodeidae</taxon>
        <taxon>Xenoophorus</taxon>
    </lineage>
</organism>
<keyword evidence="2" id="KW-1185">Reference proteome</keyword>
<dbReference type="Proteomes" id="UP001434883">
    <property type="component" value="Unassembled WGS sequence"/>
</dbReference>
<dbReference type="EMBL" id="JAHRIN010067977">
    <property type="protein sequence ID" value="MEQ2215140.1"/>
    <property type="molecule type" value="Genomic_DNA"/>
</dbReference>
<gene>
    <name evidence="1" type="ORF">XENOCAPTIV_028168</name>
</gene>
<name>A0ABV0S3L2_9TELE</name>
<protein>
    <submittedName>
        <fullName evidence="1">Uncharacterized protein</fullName>
    </submittedName>
</protein>
<evidence type="ECO:0000313" key="2">
    <source>
        <dbReference type="Proteomes" id="UP001434883"/>
    </source>
</evidence>